<accession>A0ACC0HW07</accession>
<dbReference type="Proteomes" id="UP001060215">
    <property type="component" value="Chromosome 4"/>
</dbReference>
<proteinExistence type="predicted"/>
<gene>
    <name evidence="1" type="ORF">LOK49_LG05G01276</name>
</gene>
<keyword evidence="2" id="KW-1185">Reference proteome</keyword>
<evidence type="ECO:0000313" key="1">
    <source>
        <dbReference type="EMBL" id="KAI8016151.1"/>
    </source>
</evidence>
<organism evidence="1 2">
    <name type="scientific">Camellia lanceoleosa</name>
    <dbReference type="NCBI Taxonomy" id="1840588"/>
    <lineage>
        <taxon>Eukaryota</taxon>
        <taxon>Viridiplantae</taxon>
        <taxon>Streptophyta</taxon>
        <taxon>Embryophyta</taxon>
        <taxon>Tracheophyta</taxon>
        <taxon>Spermatophyta</taxon>
        <taxon>Magnoliopsida</taxon>
        <taxon>eudicotyledons</taxon>
        <taxon>Gunneridae</taxon>
        <taxon>Pentapetalae</taxon>
        <taxon>asterids</taxon>
        <taxon>Ericales</taxon>
        <taxon>Theaceae</taxon>
        <taxon>Camellia</taxon>
    </lineage>
</organism>
<reference evidence="1 2" key="1">
    <citation type="journal article" date="2022" name="Plant J.">
        <title>Chromosome-level genome of Camellia lanceoleosa provides a valuable resource for understanding genome evolution and self-incompatibility.</title>
        <authorList>
            <person name="Gong W."/>
            <person name="Xiao S."/>
            <person name="Wang L."/>
            <person name="Liao Z."/>
            <person name="Chang Y."/>
            <person name="Mo W."/>
            <person name="Hu G."/>
            <person name="Li W."/>
            <person name="Zhao G."/>
            <person name="Zhu H."/>
            <person name="Hu X."/>
            <person name="Ji K."/>
            <person name="Xiang X."/>
            <person name="Song Q."/>
            <person name="Yuan D."/>
            <person name="Jin S."/>
            <person name="Zhang L."/>
        </authorList>
    </citation>
    <scope>NUCLEOTIDE SEQUENCE [LARGE SCALE GENOMIC DNA]</scope>
    <source>
        <strain evidence="1">SQ_2022a</strain>
    </source>
</reference>
<dbReference type="EMBL" id="CM045761">
    <property type="protein sequence ID" value="KAI8016151.1"/>
    <property type="molecule type" value="Genomic_DNA"/>
</dbReference>
<name>A0ACC0HW07_9ERIC</name>
<comment type="caution">
    <text evidence="1">The sequence shown here is derived from an EMBL/GenBank/DDBJ whole genome shotgun (WGS) entry which is preliminary data.</text>
</comment>
<sequence length="381" mass="43244">MIYVREKVGIFRCQVRTHPPSDGLHFIVMDANLWPNKGPAPELTWSQIFGNEHEFVSMPEDFNMQDSQPPYSSFWRSPATAQNQTVQLRDFGIFFLIGKERDLLMRNKKLYNNKLSNSVILSLDRGSYIYLFNFFHSVLEAVHEIQGTRIVDSDLEGQTHATHDDDQLVAQYQPVLGATFEDLFNTCHYLPSGPAGEFTRPTNSNDFGLEDQDDHLFTGRPNQQLSLSEELSWSPEKNLAELNLPFVTEGPAVQTSQLPYSAPLEISHAFIILSILSIIWYISKPESPNPKLPTSSEEFYCENNTLVAQGLLFPGGNIDNLSNRNKPFPSEKEYLVEPPEKLTWIGNFGFLAQEPWPGGLEQLPGDGKIYRTEHTINCRTS</sequence>
<evidence type="ECO:0000313" key="2">
    <source>
        <dbReference type="Proteomes" id="UP001060215"/>
    </source>
</evidence>
<protein>
    <submittedName>
        <fullName evidence="1">Uncharacterized protein</fullName>
    </submittedName>
</protein>